<dbReference type="AlphaFoldDB" id="A0A813K8R9"/>
<evidence type="ECO:0000256" key="1">
    <source>
        <dbReference type="SAM" id="MobiDB-lite"/>
    </source>
</evidence>
<gene>
    <name evidence="2" type="ORF">PGLA2088_LOCUS31554</name>
</gene>
<comment type="caution">
    <text evidence="2">The sequence shown here is derived from an EMBL/GenBank/DDBJ whole genome shotgun (WGS) entry which is preliminary data.</text>
</comment>
<dbReference type="EMBL" id="CAJNNW010029457">
    <property type="protein sequence ID" value="CAE8700306.1"/>
    <property type="molecule type" value="Genomic_DNA"/>
</dbReference>
<reference evidence="2" key="1">
    <citation type="submission" date="2021-02" db="EMBL/GenBank/DDBJ databases">
        <authorList>
            <person name="Dougan E. K."/>
            <person name="Rhodes N."/>
            <person name="Thang M."/>
            <person name="Chan C."/>
        </authorList>
    </citation>
    <scope>NUCLEOTIDE SEQUENCE</scope>
</reference>
<organism evidence="2 3">
    <name type="scientific">Polarella glacialis</name>
    <name type="common">Dinoflagellate</name>
    <dbReference type="NCBI Taxonomy" id="89957"/>
    <lineage>
        <taxon>Eukaryota</taxon>
        <taxon>Sar</taxon>
        <taxon>Alveolata</taxon>
        <taxon>Dinophyceae</taxon>
        <taxon>Suessiales</taxon>
        <taxon>Suessiaceae</taxon>
        <taxon>Polarella</taxon>
    </lineage>
</organism>
<sequence>MTFRQFERRSQTHYNNSLFACLFMTINKKFDSNNDSSKNKHFNKNNKKNNHKNKNNNNNNNNSSSASTDVDAELGSNLCPQRHAHAGEVLVFVIVVVGLQRHGHAGEVHVGGQTFLAKHCIFFALCSQVLDAILLLTLNDCVCL</sequence>
<dbReference type="Proteomes" id="UP000626109">
    <property type="component" value="Unassembled WGS sequence"/>
</dbReference>
<feature type="region of interest" description="Disordered" evidence="1">
    <location>
        <begin position="34"/>
        <end position="69"/>
    </location>
</feature>
<name>A0A813K8R9_POLGL</name>
<evidence type="ECO:0000313" key="3">
    <source>
        <dbReference type="Proteomes" id="UP000626109"/>
    </source>
</evidence>
<accession>A0A813K8R9</accession>
<protein>
    <submittedName>
        <fullName evidence="2">Uncharacterized protein</fullName>
    </submittedName>
</protein>
<feature type="compositionally biased region" description="Low complexity" evidence="1">
    <location>
        <begin position="55"/>
        <end position="65"/>
    </location>
</feature>
<feature type="compositionally biased region" description="Basic residues" evidence="1">
    <location>
        <begin position="39"/>
        <end position="54"/>
    </location>
</feature>
<proteinExistence type="predicted"/>
<evidence type="ECO:0000313" key="2">
    <source>
        <dbReference type="EMBL" id="CAE8700306.1"/>
    </source>
</evidence>
<dbReference type="PROSITE" id="PS51257">
    <property type="entry name" value="PROKAR_LIPOPROTEIN"/>
    <property type="match status" value="1"/>
</dbReference>